<protein>
    <submittedName>
        <fullName evidence="3">PadR family transcriptional regulator</fullName>
    </submittedName>
</protein>
<dbReference type="Pfam" id="PF03551">
    <property type="entry name" value="PadR"/>
    <property type="match status" value="1"/>
</dbReference>
<reference evidence="3 4" key="1">
    <citation type="submission" date="2023-06" db="EMBL/GenBank/DDBJ databases">
        <title>Identification and characterization of horizontal gene transfer across gut microbiota members of farm animals based on homology search.</title>
        <authorList>
            <person name="Schwarzerova J."/>
            <person name="Nykrynova M."/>
            <person name="Jureckova K."/>
            <person name="Cejkova D."/>
            <person name="Rychlik I."/>
        </authorList>
    </citation>
    <scope>NUCLEOTIDE SEQUENCE [LARGE SCALE GENOMIC DNA]</scope>
    <source>
        <strain evidence="3 4">ET340</strain>
    </source>
</reference>
<dbReference type="Gene3D" id="6.10.140.190">
    <property type="match status" value="1"/>
</dbReference>
<reference evidence="4" key="2">
    <citation type="submission" date="2023-06" db="EMBL/GenBank/DDBJ databases">
        <title>Identification and characterization of horizontal gene transfer across gut microbiota members of farm animals based on homology search.</title>
        <authorList>
            <person name="Zeman M."/>
            <person name="Kubasova T."/>
            <person name="Jahodarova E."/>
            <person name="Nykrynova M."/>
            <person name="Rychlik I."/>
        </authorList>
    </citation>
    <scope>NUCLEOTIDE SEQUENCE [LARGE SCALE GENOMIC DNA]</scope>
    <source>
        <strain evidence="4">ET340</strain>
    </source>
</reference>
<dbReference type="InterPro" id="IPR036388">
    <property type="entry name" value="WH-like_DNA-bd_sf"/>
</dbReference>
<reference evidence="3 4" key="3">
    <citation type="submission" date="2023-06" db="EMBL/GenBank/DDBJ databases">
        <authorList>
            <person name="Zeman M."/>
            <person name="Kubasova T."/>
            <person name="Jahodarova E."/>
            <person name="Nykrynova M."/>
            <person name="Rychlik I."/>
        </authorList>
    </citation>
    <scope>NUCLEOTIDE SEQUENCE [LARGE SCALE GENOMIC DNA]</scope>
    <source>
        <strain evidence="3 4">ET340</strain>
    </source>
</reference>
<evidence type="ECO:0000313" key="4">
    <source>
        <dbReference type="Proteomes" id="UP001529380"/>
    </source>
</evidence>
<feature type="domain" description="Transcription regulator PadR C-terminal" evidence="2">
    <location>
        <begin position="95"/>
        <end position="177"/>
    </location>
</feature>
<dbReference type="Proteomes" id="UP001529380">
    <property type="component" value="Unassembled WGS sequence"/>
</dbReference>
<dbReference type="EMBL" id="JAUDCL010000020">
    <property type="protein sequence ID" value="MDM8201782.1"/>
    <property type="molecule type" value="Genomic_DNA"/>
</dbReference>
<dbReference type="InterPro" id="IPR018309">
    <property type="entry name" value="Tscrpt_reg_PadR_C"/>
</dbReference>
<dbReference type="InterPro" id="IPR005149">
    <property type="entry name" value="Tscrpt_reg_PadR_N"/>
</dbReference>
<evidence type="ECO:0000313" key="3">
    <source>
        <dbReference type="EMBL" id="MDM8201782.1"/>
    </source>
</evidence>
<accession>A0ABT7USB0</accession>
<dbReference type="InterPro" id="IPR036390">
    <property type="entry name" value="WH_DNA-bd_sf"/>
</dbReference>
<feature type="domain" description="Transcription regulator PadR N-terminal" evidence="1">
    <location>
        <begin position="8"/>
        <end position="81"/>
    </location>
</feature>
<dbReference type="PANTHER" id="PTHR43252">
    <property type="entry name" value="TRANSCRIPTIONAL REGULATOR YQJI"/>
    <property type="match status" value="1"/>
</dbReference>
<organism evidence="3 4">
    <name type="scientific">Allofournierella massiliensis</name>
    <dbReference type="NCBI Taxonomy" id="1650663"/>
    <lineage>
        <taxon>Bacteria</taxon>
        <taxon>Bacillati</taxon>
        <taxon>Bacillota</taxon>
        <taxon>Clostridia</taxon>
        <taxon>Eubacteriales</taxon>
        <taxon>Oscillospiraceae</taxon>
        <taxon>Allofournierella</taxon>
    </lineage>
</organism>
<dbReference type="RefSeq" id="WP_289600254.1">
    <property type="nucleotide sequence ID" value="NZ_JAUDCL010000020.1"/>
</dbReference>
<comment type="caution">
    <text evidence="3">The sequence shown here is derived from an EMBL/GenBank/DDBJ whole genome shotgun (WGS) entry which is preliminary data.</text>
</comment>
<gene>
    <name evidence="3" type="ORF">QUW08_10855</name>
</gene>
<dbReference type="SUPFAM" id="SSF46785">
    <property type="entry name" value="Winged helix' DNA-binding domain"/>
    <property type="match status" value="1"/>
</dbReference>
<evidence type="ECO:0000259" key="1">
    <source>
        <dbReference type="Pfam" id="PF03551"/>
    </source>
</evidence>
<dbReference type="PANTHER" id="PTHR43252:SF6">
    <property type="entry name" value="NEGATIVE TRANSCRIPTION REGULATOR PADR"/>
    <property type="match status" value="1"/>
</dbReference>
<keyword evidence="4" id="KW-1185">Reference proteome</keyword>
<sequence>MRTLKYAILGMLSRRELTGYDMMKEFDRGLANFWYASHSQLYPELNRLAGEGLIQYETSIKGESLERKVYRITPEGMADLRQWLEQDEPLPPTPKDVFRLRMYFGDNISRSRLLELTRAQLERRRQKLTFLQNSLDHTEPHTGRFDSATGDRLVLEGAVMRESAMVQWLEHCIETLEHCKSEE</sequence>
<dbReference type="Gene3D" id="1.10.10.10">
    <property type="entry name" value="Winged helix-like DNA-binding domain superfamily/Winged helix DNA-binding domain"/>
    <property type="match status" value="1"/>
</dbReference>
<proteinExistence type="predicted"/>
<name>A0ABT7USB0_9FIRM</name>
<evidence type="ECO:0000259" key="2">
    <source>
        <dbReference type="Pfam" id="PF10400"/>
    </source>
</evidence>
<dbReference type="Pfam" id="PF10400">
    <property type="entry name" value="Vir_act_alpha_C"/>
    <property type="match status" value="1"/>
</dbReference>